<protein>
    <submittedName>
        <fullName evidence="1">Uncharacterized protein</fullName>
    </submittedName>
</protein>
<reference evidence="1 2" key="1">
    <citation type="journal article" date="2016" name="Nat. Commun.">
        <title>Thousands of microbial genomes shed light on interconnected biogeochemical processes in an aquifer system.</title>
        <authorList>
            <person name="Anantharaman K."/>
            <person name="Brown C.T."/>
            <person name="Hug L.A."/>
            <person name="Sharon I."/>
            <person name="Castelle C.J."/>
            <person name="Probst A.J."/>
            <person name="Thomas B.C."/>
            <person name="Singh A."/>
            <person name="Wilkins M.J."/>
            <person name="Karaoz U."/>
            <person name="Brodie E.L."/>
            <person name="Williams K.H."/>
            <person name="Hubbard S.S."/>
            <person name="Banfield J.F."/>
        </authorList>
    </citation>
    <scope>NUCLEOTIDE SEQUENCE [LARGE SCALE GENOMIC DNA]</scope>
</reference>
<evidence type="ECO:0000313" key="1">
    <source>
        <dbReference type="EMBL" id="OHA20737.1"/>
    </source>
</evidence>
<dbReference type="EMBL" id="MHRI01000024">
    <property type="protein sequence ID" value="OHA20737.1"/>
    <property type="molecule type" value="Genomic_DNA"/>
</dbReference>
<organism evidence="1 2">
    <name type="scientific">Candidatus Taylorbacteria bacterium RIFCSPHIGHO2_01_FULL_51_15</name>
    <dbReference type="NCBI Taxonomy" id="1802304"/>
    <lineage>
        <taxon>Bacteria</taxon>
        <taxon>Candidatus Tayloriibacteriota</taxon>
    </lineage>
</organism>
<accession>A0A1G2MA15</accession>
<gene>
    <name evidence="1" type="ORF">A2849_01635</name>
</gene>
<name>A0A1G2MA15_9BACT</name>
<proteinExistence type="predicted"/>
<sequence length="100" mass="10904">MATESTGTPSRTSPVVIRRVRIQLDPPHDIFHVTISKRDGIWTHVAGSEADLQTFLKGMQVGAAMIDGYFIAPEIPQVPEIIRADLHDGTNELAEDAIIG</sequence>
<comment type="caution">
    <text evidence="1">The sequence shown here is derived from an EMBL/GenBank/DDBJ whole genome shotgun (WGS) entry which is preliminary data.</text>
</comment>
<dbReference type="AlphaFoldDB" id="A0A1G2MA15"/>
<dbReference type="Proteomes" id="UP000178121">
    <property type="component" value="Unassembled WGS sequence"/>
</dbReference>
<evidence type="ECO:0000313" key="2">
    <source>
        <dbReference type="Proteomes" id="UP000178121"/>
    </source>
</evidence>